<comment type="similarity">
    <text evidence="3">Belongs to the GST superfamily. Sigma family.</text>
</comment>
<evidence type="ECO:0000259" key="7">
    <source>
        <dbReference type="PROSITE" id="PS50405"/>
    </source>
</evidence>
<accession>A0A914QV94</accession>
<evidence type="ECO:0000256" key="5">
    <source>
        <dbReference type="ARBA" id="ARBA00078118"/>
    </source>
</evidence>
<dbReference type="SFLD" id="SFLDS00019">
    <property type="entry name" value="Glutathione_Transferase_(cytos"/>
    <property type="match status" value="1"/>
</dbReference>
<dbReference type="CDD" id="cd03039">
    <property type="entry name" value="GST_N_Sigma_like"/>
    <property type="match status" value="1"/>
</dbReference>
<dbReference type="GO" id="GO:0004364">
    <property type="term" value="F:glutathione transferase activity"/>
    <property type="evidence" value="ECO:0007669"/>
    <property type="project" value="UniProtKB-EC"/>
</dbReference>
<reference evidence="9" key="1">
    <citation type="submission" date="2022-11" db="UniProtKB">
        <authorList>
            <consortium name="WormBaseParasite"/>
        </authorList>
    </citation>
    <scope>IDENTIFICATION</scope>
</reference>
<organism evidence="8 9">
    <name type="scientific">Panagrolaimus davidi</name>
    <dbReference type="NCBI Taxonomy" id="227884"/>
    <lineage>
        <taxon>Eukaryota</taxon>
        <taxon>Metazoa</taxon>
        <taxon>Ecdysozoa</taxon>
        <taxon>Nematoda</taxon>
        <taxon>Chromadorea</taxon>
        <taxon>Rhabditida</taxon>
        <taxon>Tylenchina</taxon>
        <taxon>Panagrolaimomorpha</taxon>
        <taxon>Panagrolaimoidea</taxon>
        <taxon>Panagrolaimidae</taxon>
        <taxon>Panagrolaimus</taxon>
    </lineage>
</organism>
<dbReference type="GO" id="GO:0006749">
    <property type="term" value="P:glutathione metabolic process"/>
    <property type="evidence" value="ECO:0007669"/>
    <property type="project" value="TreeGrafter"/>
</dbReference>
<evidence type="ECO:0000256" key="2">
    <source>
        <dbReference type="ARBA" id="ARBA00022679"/>
    </source>
</evidence>
<proteinExistence type="inferred from homology"/>
<dbReference type="InterPro" id="IPR010987">
    <property type="entry name" value="Glutathione-S-Trfase_C-like"/>
</dbReference>
<keyword evidence="8" id="KW-1185">Reference proteome</keyword>
<dbReference type="PROSITE" id="PS50404">
    <property type="entry name" value="GST_NTER"/>
    <property type="match status" value="1"/>
</dbReference>
<feature type="domain" description="GST N-terminal" evidence="6">
    <location>
        <begin position="2"/>
        <end position="87"/>
    </location>
</feature>
<keyword evidence="2" id="KW-0808">Transferase</keyword>
<dbReference type="PANTHER" id="PTHR11571">
    <property type="entry name" value="GLUTATHIONE S-TRANSFERASE"/>
    <property type="match status" value="1"/>
</dbReference>
<feature type="domain" description="GST C-terminal" evidence="7">
    <location>
        <begin position="89"/>
        <end position="214"/>
    </location>
</feature>
<evidence type="ECO:0000256" key="3">
    <source>
        <dbReference type="ARBA" id="ARBA00038317"/>
    </source>
</evidence>
<evidence type="ECO:0000256" key="4">
    <source>
        <dbReference type="ARBA" id="ARBA00047960"/>
    </source>
</evidence>
<dbReference type="PANTHER" id="PTHR11571:SF224">
    <property type="entry name" value="HEMATOPOIETIC PROSTAGLANDIN D SYNTHASE"/>
    <property type="match status" value="1"/>
</dbReference>
<dbReference type="FunFam" id="1.20.1050.10:FF:000031">
    <property type="entry name" value="Glutathione S-Transferase"/>
    <property type="match status" value="1"/>
</dbReference>
<dbReference type="SUPFAM" id="SSF52833">
    <property type="entry name" value="Thioredoxin-like"/>
    <property type="match status" value="1"/>
</dbReference>
<dbReference type="EC" id="2.5.1.18" evidence="1"/>
<dbReference type="PROSITE" id="PS50405">
    <property type="entry name" value="GST_CTER"/>
    <property type="match status" value="1"/>
</dbReference>
<dbReference type="WBParaSite" id="PDA_v2.g7666.t1">
    <property type="protein sequence ID" value="PDA_v2.g7666.t1"/>
    <property type="gene ID" value="PDA_v2.g7666"/>
</dbReference>
<evidence type="ECO:0000256" key="1">
    <source>
        <dbReference type="ARBA" id="ARBA00012452"/>
    </source>
</evidence>
<comment type="catalytic activity">
    <reaction evidence="4">
        <text>RX + glutathione = an S-substituted glutathione + a halide anion + H(+)</text>
        <dbReference type="Rhea" id="RHEA:16437"/>
        <dbReference type="ChEBI" id="CHEBI:15378"/>
        <dbReference type="ChEBI" id="CHEBI:16042"/>
        <dbReference type="ChEBI" id="CHEBI:17792"/>
        <dbReference type="ChEBI" id="CHEBI:57925"/>
        <dbReference type="ChEBI" id="CHEBI:90779"/>
        <dbReference type="EC" id="2.5.1.18"/>
    </reaction>
</comment>
<dbReference type="GO" id="GO:0005737">
    <property type="term" value="C:cytoplasm"/>
    <property type="evidence" value="ECO:0007669"/>
    <property type="project" value="UniProtKB-ARBA"/>
</dbReference>
<dbReference type="Pfam" id="PF14497">
    <property type="entry name" value="GST_C_3"/>
    <property type="match status" value="1"/>
</dbReference>
<dbReference type="Pfam" id="PF02798">
    <property type="entry name" value="GST_N"/>
    <property type="match status" value="1"/>
</dbReference>
<dbReference type="SFLD" id="SFLDG01205">
    <property type="entry name" value="AMPS.1"/>
    <property type="match status" value="1"/>
</dbReference>
<dbReference type="Gene3D" id="1.20.1050.10">
    <property type="match status" value="1"/>
</dbReference>
<dbReference type="Proteomes" id="UP000887578">
    <property type="component" value="Unplaced"/>
</dbReference>
<dbReference type="Gene3D" id="3.40.30.10">
    <property type="entry name" value="Glutaredoxin"/>
    <property type="match status" value="1"/>
</dbReference>
<dbReference type="InterPro" id="IPR050213">
    <property type="entry name" value="GST_superfamily"/>
</dbReference>
<dbReference type="InterPro" id="IPR004045">
    <property type="entry name" value="Glutathione_S-Trfase_N"/>
</dbReference>
<dbReference type="AlphaFoldDB" id="A0A914QV94"/>
<dbReference type="CDD" id="cd03192">
    <property type="entry name" value="GST_C_Sigma_like"/>
    <property type="match status" value="1"/>
</dbReference>
<evidence type="ECO:0000313" key="8">
    <source>
        <dbReference type="Proteomes" id="UP000887578"/>
    </source>
</evidence>
<name>A0A914QV94_9BILA</name>
<dbReference type="InterPro" id="IPR004046">
    <property type="entry name" value="GST_C"/>
</dbReference>
<dbReference type="InterPro" id="IPR036249">
    <property type="entry name" value="Thioredoxin-like_sf"/>
</dbReference>
<dbReference type="SFLD" id="SFLDG00363">
    <property type="entry name" value="AMPS_(cytGST):_Alpha-__Mu-__Pi"/>
    <property type="match status" value="1"/>
</dbReference>
<evidence type="ECO:0000259" key="6">
    <source>
        <dbReference type="PROSITE" id="PS50404"/>
    </source>
</evidence>
<dbReference type="InterPro" id="IPR036282">
    <property type="entry name" value="Glutathione-S-Trfase_C_sf"/>
</dbReference>
<dbReference type="SUPFAM" id="SSF47616">
    <property type="entry name" value="GST C-terminal domain-like"/>
    <property type="match status" value="1"/>
</dbReference>
<evidence type="ECO:0000313" key="9">
    <source>
        <dbReference type="WBParaSite" id="PDA_v2.g7666.t1"/>
    </source>
</evidence>
<dbReference type="InterPro" id="IPR040079">
    <property type="entry name" value="Glutathione_S-Trfase"/>
</dbReference>
<sequence>MPEIKLVYFNVRGLGECARLILRYAKVDFKDEQITHEQWPEVKPIDPLIRLQKTKTGKLPYLEYDGHLILESNAINRFLAKKHNLAGKDDYEQALVDGIADIQKDFMHAVAPYYLAVMGYAPGNPNELKKEYLDDNLARFLPMYSNFLKESKSGFMAPSGLTWVDFVITEYLTTLLHFDSKNLDNHKDLKDYIERVHNVPQLKDYYASRPYSKN</sequence>
<protein>
    <recommendedName>
        <fullName evidence="1">glutathione transferase</fullName>
        <ecNumber evidence="1">2.5.1.18</ecNumber>
    </recommendedName>
    <alternativeName>
        <fullName evidence="5">GST class-sigma</fullName>
    </alternativeName>
</protein>